<sequence length="139" mass="16689">MEDGTKLVYKCSKICRCNFPARIHHQEQLAALVESLLRFFIIDMHPQTARDLKETLITGAYDKKAQPNYVRNNEEMHQSRSTNKYNHEAWINDSSVQVQTMQNADERESEEIWWKHNPTRSYMKMRKHMKVELLWELHL</sequence>
<evidence type="ECO:0000259" key="1">
    <source>
        <dbReference type="Pfam" id="PF05659"/>
    </source>
</evidence>
<comment type="caution">
    <text evidence="2">The sequence shown here is derived from an EMBL/GenBank/DDBJ whole genome shotgun (WGS) entry which is preliminary data.</text>
</comment>
<gene>
    <name evidence="2" type="ORF">PIB30_096329</name>
</gene>
<keyword evidence="3" id="KW-1185">Reference proteome</keyword>
<feature type="domain" description="RPW8" evidence="1">
    <location>
        <begin position="1"/>
        <end position="58"/>
    </location>
</feature>
<evidence type="ECO:0000313" key="2">
    <source>
        <dbReference type="EMBL" id="MED6201572.1"/>
    </source>
</evidence>
<dbReference type="InterPro" id="IPR008808">
    <property type="entry name" value="Powdery_mildew-R_dom"/>
</dbReference>
<organism evidence="2 3">
    <name type="scientific">Stylosanthes scabra</name>
    <dbReference type="NCBI Taxonomy" id="79078"/>
    <lineage>
        <taxon>Eukaryota</taxon>
        <taxon>Viridiplantae</taxon>
        <taxon>Streptophyta</taxon>
        <taxon>Embryophyta</taxon>
        <taxon>Tracheophyta</taxon>
        <taxon>Spermatophyta</taxon>
        <taxon>Magnoliopsida</taxon>
        <taxon>eudicotyledons</taxon>
        <taxon>Gunneridae</taxon>
        <taxon>Pentapetalae</taxon>
        <taxon>rosids</taxon>
        <taxon>fabids</taxon>
        <taxon>Fabales</taxon>
        <taxon>Fabaceae</taxon>
        <taxon>Papilionoideae</taxon>
        <taxon>50 kb inversion clade</taxon>
        <taxon>dalbergioids sensu lato</taxon>
        <taxon>Dalbergieae</taxon>
        <taxon>Pterocarpus clade</taxon>
        <taxon>Stylosanthes</taxon>
    </lineage>
</organism>
<reference evidence="2 3" key="1">
    <citation type="journal article" date="2023" name="Plants (Basel)">
        <title>Bridging the Gap: Combining Genomics and Transcriptomics Approaches to Understand Stylosanthes scabra, an Orphan Legume from the Brazilian Caatinga.</title>
        <authorList>
            <person name="Ferreira-Neto J.R.C."/>
            <person name="da Silva M.D."/>
            <person name="Binneck E."/>
            <person name="de Melo N.F."/>
            <person name="da Silva R.H."/>
            <person name="de Melo A.L.T.M."/>
            <person name="Pandolfi V."/>
            <person name="Bustamante F.O."/>
            <person name="Brasileiro-Vidal A.C."/>
            <person name="Benko-Iseppon A.M."/>
        </authorList>
    </citation>
    <scope>NUCLEOTIDE SEQUENCE [LARGE SCALE GENOMIC DNA]</scope>
    <source>
        <tissue evidence="2">Leaves</tissue>
    </source>
</reference>
<accession>A0ABU6XSQ7</accession>
<dbReference type="Proteomes" id="UP001341840">
    <property type="component" value="Unassembled WGS sequence"/>
</dbReference>
<name>A0ABU6XSQ7_9FABA</name>
<dbReference type="EMBL" id="JASCZI010213723">
    <property type="protein sequence ID" value="MED6201572.1"/>
    <property type="molecule type" value="Genomic_DNA"/>
</dbReference>
<dbReference type="Pfam" id="PF05659">
    <property type="entry name" value="RPW8"/>
    <property type="match status" value="1"/>
</dbReference>
<protein>
    <recommendedName>
        <fullName evidence="1">RPW8 domain-containing protein</fullName>
    </recommendedName>
</protein>
<evidence type="ECO:0000313" key="3">
    <source>
        <dbReference type="Proteomes" id="UP001341840"/>
    </source>
</evidence>
<proteinExistence type="predicted"/>